<dbReference type="InterPro" id="IPR013328">
    <property type="entry name" value="6PGD_dom2"/>
</dbReference>
<feature type="domain" description="NADPH-dependent reductive aminase-like C-terminal" evidence="4">
    <location>
        <begin position="179"/>
        <end position="304"/>
    </location>
</feature>
<dbReference type="GO" id="GO:0016491">
    <property type="term" value="F:oxidoreductase activity"/>
    <property type="evidence" value="ECO:0007669"/>
    <property type="project" value="UniProtKB-KW"/>
</dbReference>
<dbReference type="EMBL" id="MRTP01000001">
    <property type="protein sequence ID" value="OMF58806.1"/>
    <property type="molecule type" value="Genomic_DNA"/>
</dbReference>
<dbReference type="STRING" id="297318.BK138_10015"/>
<dbReference type="InterPro" id="IPR006115">
    <property type="entry name" value="6PGDH_NADP-bd"/>
</dbReference>
<comment type="caution">
    <text evidence="5">The sequence shown here is derived from an EMBL/GenBank/DDBJ whole genome shotgun (WGS) entry which is preliminary data.</text>
</comment>
<dbReference type="InterPro" id="IPR051265">
    <property type="entry name" value="HIBADH-related_NP60_sf"/>
</dbReference>
<dbReference type="Pfam" id="PF03446">
    <property type="entry name" value="NAD_binding_2"/>
    <property type="match status" value="1"/>
</dbReference>
<evidence type="ECO:0000259" key="3">
    <source>
        <dbReference type="Pfam" id="PF03446"/>
    </source>
</evidence>
<dbReference type="SUPFAM" id="SSF48179">
    <property type="entry name" value="6-phosphogluconate dehydrogenase C-terminal domain-like"/>
    <property type="match status" value="1"/>
</dbReference>
<evidence type="ECO:0000259" key="4">
    <source>
        <dbReference type="Pfam" id="PF21761"/>
    </source>
</evidence>
<evidence type="ECO:0000256" key="1">
    <source>
        <dbReference type="ARBA" id="ARBA00009080"/>
    </source>
</evidence>
<comment type="similarity">
    <text evidence="1">Belongs to the HIBADH-related family.</text>
</comment>
<dbReference type="PANTHER" id="PTHR43580">
    <property type="entry name" value="OXIDOREDUCTASE GLYR1-RELATED"/>
    <property type="match status" value="1"/>
</dbReference>
<sequence length="311" mass="33380">MNTGFPKDNRQAGDSYAAGPSKSVTLIGLGPMGQAMARVLLDRGYAVTLWNRTPGKVEELVRQGAVRAETVGGALDANELTILSLTDYDAMYTIFEPASEQLAGKTIVNLSSDTPANARKAAEWLADRAARLVTGGVQVPPSGIGQSGSYTYYSGPREAFEVYKETLKVLTGTDYRGEDPGLSMVYYQIQMDMFWTSMLSYLHALALAEANGISAEQLLPYASATLSSLPGFIAFYTPRLDEGLHPGDVDRLAMGMASVQHVVHTAEDAGIDAALPAAVLQIFRRGMDQGYAGNSFTSLIETFKAAKVRNT</sequence>
<gene>
    <name evidence="5" type="ORF">BK138_10015</name>
</gene>
<dbReference type="RefSeq" id="WP_076168928.1">
    <property type="nucleotide sequence ID" value="NZ_MRTP01000001.1"/>
</dbReference>
<dbReference type="InterPro" id="IPR008927">
    <property type="entry name" value="6-PGluconate_DH-like_C_sf"/>
</dbReference>
<dbReference type="Gene3D" id="3.40.50.720">
    <property type="entry name" value="NAD(P)-binding Rossmann-like Domain"/>
    <property type="match status" value="1"/>
</dbReference>
<dbReference type="SUPFAM" id="SSF51735">
    <property type="entry name" value="NAD(P)-binding Rossmann-fold domains"/>
    <property type="match status" value="1"/>
</dbReference>
<dbReference type="Gene3D" id="1.10.1040.10">
    <property type="entry name" value="N-(1-d-carboxylethyl)-l-norvaline Dehydrogenase, domain 2"/>
    <property type="match status" value="1"/>
</dbReference>
<dbReference type="GO" id="GO:0050661">
    <property type="term" value="F:NADP binding"/>
    <property type="evidence" value="ECO:0007669"/>
    <property type="project" value="InterPro"/>
</dbReference>
<proteinExistence type="inferred from homology"/>
<dbReference type="PIRSF" id="PIRSF000103">
    <property type="entry name" value="HIBADH"/>
    <property type="match status" value="1"/>
</dbReference>
<reference evidence="5 6" key="1">
    <citation type="submission" date="2016-11" db="EMBL/GenBank/DDBJ databases">
        <title>Paenibacillus species isolates.</title>
        <authorList>
            <person name="Beno S.M."/>
        </authorList>
    </citation>
    <scope>NUCLEOTIDE SEQUENCE [LARGE SCALE GENOMIC DNA]</scope>
    <source>
        <strain evidence="5 6">FSL R5-0378</strain>
    </source>
</reference>
<dbReference type="GO" id="GO:0000785">
    <property type="term" value="C:chromatin"/>
    <property type="evidence" value="ECO:0007669"/>
    <property type="project" value="TreeGrafter"/>
</dbReference>
<dbReference type="Pfam" id="PF21761">
    <property type="entry name" value="RedAm-like_C"/>
    <property type="match status" value="1"/>
</dbReference>
<dbReference type="GO" id="GO:0003677">
    <property type="term" value="F:DNA binding"/>
    <property type="evidence" value="ECO:0007669"/>
    <property type="project" value="TreeGrafter"/>
</dbReference>
<dbReference type="InterPro" id="IPR015815">
    <property type="entry name" value="HIBADH-related"/>
</dbReference>
<feature type="domain" description="6-phosphogluconate dehydrogenase NADP-binding" evidence="3">
    <location>
        <begin position="24"/>
        <end position="170"/>
    </location>
</feature>
<evidence type="ECO:0000313" key="6">
    <source>
        <dbReference type="Proteomes" id="UP000187172"/>
    </source>
</evidence>
<name>A0A1R1F4D2_9BACL</name>
<organism evidence="5 6">
    <name type="scientific">Paenibacillus rhizosphaerae</name>
    <dbReference type="NCBI Taxonomy" id="297318"/>
    <lineage>
        <taxon>Bacteria</taxon>
        <taxon>Bacillati</taxon>
        <taxon>Bacillota</taxon>
        <taxon>Bacilli</taxon>
        <taxon>Bacillales</taxon>
        <taxon>Paenibacillaceae</taxon>
        <taxon>Paenibacillus</taxon>
    </lineage>
</organism>
<dbReference type="AlphaFoldDB" id="A0A1R1F4D2"/>
<dbReference type="InterPro" id="IPR036291">
    <property type="entry name" value="NAD(P)-bd_dom_sf"/>
</dbReference>
<accession>A0A1R1F4D2</accession>
<dbReference type="InterPro" id="IPR048666">
    <property type="entry name" value="RedAm-like_C"/>
</dbReference>
<protein>
    <submittedName>
        <fullName evidence="5">6-phosphogluconate dehydrogenase</fullName>
    </submittedName>
</protein>
<dbReference type="PANTHER" id="PTHR43580:SF2">
    <property type="entry name" value="CYTOKINE-LIKE NUCLEAR FACTOR N-PAC"/>
    <property type="match status" value="1"/>
</dbReference>
<keyword evidence="6" id="KW-1185">Reference proteome</keyword>
<dbReference type="GO" id="GO:0140673">
    <property type="term" value="P:transcription elongation-coupled chromatin remodeling"/>
    <property type="evidence" value="ECO:0007669"/>
    <property type="project" value="TreeGrafter"/>
</dbReference>
<evidence type="ECO:0000313" key="5">
    <source>
        <dbReference type="EMBL" id="OMF58806.1"/>
    </source>
</evidence>
<dbReference type="Proteomes" id="UP000187172">
    <property type="component" value="Unassembled WGS sequence"/>
</dbReference>
<dbReference type="GO" id="GO:0031491">
    <property type="term" value="F:nucleosome binding"/>
    <property type="evidence" value="ECO:0007669"/>
    <property type="project" value="TreeGrafter"/>
</dbReference>
<evidence type="ECO:0000256" key="2">
    <source>
        <dbReference type="ARBA" id="ARBA00023002"/>
    </source>
</evidence>
<keyword evidence="2" id="KW-0560">Oxidoreductase</keyword>